<keyword evidence="4" id="KW-1185">Reference proteome</keyword>
<dbReference type="InterPro" id="IPR006935">
    <property type="entry name" value="Helicase/UvrB_N"/>
</dbReference>
<dbReference type="KEGG" id="cep:Cri9333_4919"/>
<evidence type="ECO:0000313" key="4">
    <source>
        <dbReference type="Proteomes" id="UP000010472"/>
    </source>
</evidence>
<accession>K9W5Q9</accession>
<evidence type="ECO:0000259" key="2">
    <source>
        <dbReference type="PROSITE" id="PS51194"/>
    </source>
</evidence>
<dbReference type="PROSITE" id="PS51194">
    <property type="entry name" value="HELICASE_CTER"/>
    <property type="match status" value="1"/>
</dbReference>
<organism evidence="3 4">
    <name type="scientific">Crinalium epipsammum PCC 9333</name>
    <dbReference type="NCBI Taxonomy" id="1173022"/>
    <lineage>
        <taxon>Bacteria</taxon>
        <taxon>Bacillati</taxon>
        <taxon>Cyanobacteriota</taxon>
        <taxon>Cyanophyceae</taxon>
        <taxon>Gomontiellales</taxon>
        <taxon>Gomontiellaceae</taxon>
        <taxon>Crinalium</taxon>
    </lineage>
</organism>
<keyword evidence="3" id="KW-0614">Plasmid</keyword>
<dbReference type="PANTHER" id="PTHR47396:SF1">
    <property type="entry name" value="ATP-DEPENDENT HELICASE IRC3-RELATED"/>
    <property type="match status" value="1"/>
</dbReference>
<dbReference type="HOGENOM" id="CLU_428096_0_0_3"/>
<dbReference type="Pfam" id="PF04851">
    <property type="entry name" value="ResIII"/>
    <property type="match status" value="1"/>
</dbReference>
<dbReference type="EMBL" id="CP003625">
    <property type="protein sequence ID" value="AFZ15678.1"/>
    <property type="molecule type" value="Genomic_DNA"/>
</dbReference>
<feature type="domain" description="Helicase C-terminal" evidence="2">
    <location>
        <begin position="221"/>
        <end position="367"/>
    </location>
</feature>
<reference evidence="3 4" key="1">
    <citation type="submission" date="2012-06" db="EMBL/GenBank/DDBJ databases">
        <title>Finished plasmid 5 of genome of Crinalium epipsammum PCC 9333.</title>
        <authorList>
            <consortium name="US DOE Joint Genome Institute"/>
            <person name="Gugger M."/>
            <person name="Coursin T."/>
            <person name="Rippka R."/>
            <person name="Tandeau De Marsac N."/>
            <person name="Huntemann M."/>
            <person name="Wei C.-L."/>
            <person name="Han J."/>
            <person name="Detter J.C."/>
            <person name="Han C."/>
            <person name="Tapia R."/>
            <person name="Davenport K."/>
            <person name="Daligault H."/>
            <person name="Erkkila T."/>
            <person name="Gu W."/>
            <person name="Munk A.C.C."/>
            <person name="Teshima H."/>
            <person name="Xu Y."/>
            <person name="Chain P."/>
            <person name="Chen A."/>
            <person name="Krypides N."/>
            <person name="Mavromatis K."/>
            <person name="Markowitz V."/>
            <person name="Szeto E."/>
            <person name="Ivanova N."/>
            <person name="Mikhailova N."/>
            <person name="Ovchinnikova G."/>
            <person name="Pagani I."/>
            <person name="Pati A."/>
            <person name="Goodwin L."/>
            <person name="Peters L."/>
            <person name="Pitluck S."/>
            <person name="Woyke T."/>
            <person name="Kerfeld C."/>
        </authorList>
    </citation>
    <scope>NUCLEOTIDE SEQUENCE [LARGE SCALE GENOMIC DNA]</scope>
    <source>
        <strain evidence="3 4">PCC 9333</strain>
        <plasmid evidence="4">Plasmid pCRI9333.05</plasmid>
    </source>
</reference>
<dbReference type="Pfam" id="PF00271">
    <property type="entry name" value="Helicase_C"/>
    <property type="match status" value="1"/>
</dbReference>
<dbReference type="InterPro" id="IPR027417">
    <property type="entry name" value="P-loop_NTPase"/>
</dbReference>
<dbReference type="Proteomes" id="UP000010472">
    <property type="component" value="Plasmid pCRI9333.05"/>
</dbReference>
<geneLocation type="plasmid" evidence="3 4">
    <name>pCRI9333.05</name>
</geneLocation>
<feature type="domain" description="Helicase ATP-binding" evidence="1">
    <location>
        <begin position="16"/>
        <end position="164"/>
    </location>
</feature>
<gene>
    <name evidence="3" type="ORF">Cri9333_4919</name>
</gene>
<proteinExistence type="predicted"/>
<name>K9W5Q9_9CYAN</name>
<dbReference type="GO" id="GO:0005524">
    <property type="term" value="F:ATP binding"/>
    <property type="evidence" value="ECO:0007669"/>
    <property type="project" value="InterPro"/>
</dbReference>
<dbReference type="InterPro" id="IPR050742">
    <property type="entry name" value="Helicase_Restrict-Modif_Enz"/>
</dbReference>
<dbReference type="RefSeq" id="WP_015180058.1">
    <property type="nucleotide sequence ID" value="NC_019736.1"/>
</dbReference>
<dbReference type="InterPro" id="IPR014001">
    <property type="entry name" value="Helicase_ATP-bd"/>
</dbReference>
<protein>
    <submittedName>
        <fullName evidence="3">Type III restriction protein res subunit</fullName>
    </submittedName>
</protein>
<dbReference type="AlphaFoldDB" id="K9W5Q9"/>
<evidence type="ECO:0000313" key="3">
    <source>
        <dbReference type="EMBL" id="AFZ15678.1"/>
    </source>
</evidence>
<dbReference type="InterPro" id="IPR001650">
    <property type="entry name" value="Helicase_C-like"/>
</dbReference>
<dbReference type="GO" id="GO:0003677">
    <property type="term" value="F:DNA binding"/>
    <property type="evidence" value="ECO:0007669"/>
    <property type="project" value="InterPro"/>
</dbReference>
<sequence>MQLREYQVEWINQIWAAWNQGNRSVLAQLATGAGKTVCFAVISRYFLEQGKQILIIAHRVELIYQAAEKLAQVTQVPIGIIKHGIEPNNYAMIQVASIQTLATRKILPKNIGLLVIDEAHHASAATYRKLINHYQDAQVLGVTATPQRIDGQGFEDLFNVLVVGESTLDLIRDRYLCQYRLFATQNNIDTYAVHRYGQKYGGDFSSRDLALAVNSQVSVGDIYDNYIKFAIKKQTIIYAASVEHSRAIAQYFSSKGIVAEHLDGRTPAPTRAAILKRFQSKLTQVITNYEILTEGYDCGEIECIYCVRPTLSLTLWLQMIGRGLRISDNNKVLTIIDLTDNWKRHGLPDDFHHWSLKPTSASQNRGAVCCEHCTHVFYKPDSLQPYMAEVDQDGWLIKHYQIPCPACGVICYLTRREDDASSERIYVRLKPGIIPEISEIDLRTNQSIVMAVRAWLRQEKPDANNVYKALFKHFITTLDKFTLGDWREIVKLINKSEENTTKLAWELYQEGRLKYHARVAALIAIEKRNAQVKNQVSSDTIGTSVTGKVQVGNQILQKQYEQQWRNAINSCQETTQEFLMEYTGLFNVQFIGSYNVNISLEVENIPELKTVMRSINESELTSAFGKAFAKKAAVMFRLK</sequence>
<dbReference type="GO" id="GO:0005829">
    <property type="term" value="C:cytosol"/>
    <property type="evidence" value="ECO:0007669"/>
    <property type="project" value="TreeGrafter"/>
</dbReference>
<dbReference type="SMART" id="SM00487">
    <property type="entry name" value="DEXDc"/>
    <property type="match status" value="1"/>
</dbReference>
<evidence type="ECO:0000259" key="1">
    <source>
        <dbReference type="PROSITE" id="PS51192"/>
    </source>
</evidence>
<dbReference type="SMART" id="SM00490">
    <property type="entry name" value="HELICc"/>
    <property type="match status" value="1"/>
</dbReference>
<dbReference type="SUPFAM" id="SSF52540">
    <property type="entry name" value="P-loop containing nucleoside triphosphate hydrolases"/>
    <property type="match status" value="1"/>
</dbReference>
<dbReference type="GO" id="GO:0016787">
    <property type="term" value="F:hydrolase activity"/>
    <property type="evidence" value="ECO:0007669"/>
    <property type="project" value="InterPro"/>
</dbReference>
<dbReference type="OrthoDB" id="9802848at2"/>
<dbReference type="PANTHER" id="PTHR47396">
    <property type="entry name" value="TYPE I RESTRICTION ENZYME ECOKI R PROTEIN"/>
    <property type="match status" value="1"/>
</dbReference>
<dbReference type="PROSITE" id="PS51192">
    <property type="entry name" value="HELICASE_ATP_BIND_1"/>
    <property type="match status" value="1"/>
</dbReference>
<dbReference type="Gene3D" id="3.40.50.300">
    <property type="entry name" value="P-loop containing nucleotide triphosphate hydrolases"/>
    <property type="match status" value="2"/>
</dbReference>